<proteinExistence type="predicted"/>
<dbReference type="EMBL" id="JACWUN010000025">
    <property type="protein sequence ID" value="MBD1401853.1"/>
    <property type="molecule type" value="Genomic_DNA"/>
</dbReference>
<comment type="caution">
    <text evidence="2">The sequence shown here is derived from an EMBL/GenBank/DDBJ whole genome shotgun (WGS) entry which is preliminary data.</text>
</comment>
<evidence type="ECO:0000313" key="2">
    <source>
        <dbReference type="EMBL" id="MBD1401853.1"/>
    </source>
</evidence>
<dbReference type="RefSeq" id="WP_191157867.1">
    <property type="nucleotide sequence ID" value="NZ_JACWUN010000025.1"/>
</dbReference>
<protein>
    <submittedName>
        <fullName evidence="2">Transposase domain-containing protein</fullName>
    </submittedName>
</protein>
<feature type="domain" description="Transposase IS66 C-terminal" evidence="1">
    <location>
        <begin position="30"/>
        <end position="66"/>
    </location>
</feature>
<dbReference type="AlphaFoldDB" id="A0A8J6QZ55"/>
<evidence type="ECO:0000313" key="3">
    <source>
        <dbReference type="Proteomes" id="UP000632828"/>
    </source>
</evidence>
<gene>
    <name evidence="2" type="ORF">ICT70_14415</name>
</gene>
<dbReference type="InterPro" id="IPR039552">
    <property type="entry name" value="IS66_C"/>
</dbReference>
<name>A0A8J6QZ55_9BACT</name>
<organism evidence="2 3">
    <name type="scientific">Pelovirga terrestris</name>
    <dbReference type="NCBI Taxonomy" id="2771352"/>
    <lineage>
        <taxon>Bacteria</taxon>
        <taxon>Pseudomonadati</taxon>
        <taxon>Thermodesulfobacteriota</taxon>
        <taxon>Desulfuromonadia</taxon>
        <taxon>Geobacterales</taxon>
        <taxon>Geobacteraceae</taxon>
        <taxon>Pelovirga</taxon>
    </lineage>
</organism>
<keyword evidence="3" id="KW-1185">Reference proteome</keyword>
<dbReference type="Pfam" id="PF13817">
    <property type="entry name" value="DDE_Tnp_IS66_C"/>
    <property type="match status" value="1"/>
</dbReference>
<sequence length="79" mass="9200">MRLSKHFDKRKNWLFVGSENGGQAAAIFMSLIQTCRHLNINPQEYLEDVLRRIMGHPAKRIEDLLPDRWLAARQESAPI</sequence>
<accession>A0A8J6QZ55</accession>
<dbReference type="Proteomes" id="UP000632828">
    <property type="component" value="Unassembled WGS sequence"/>
</dbReference>
<reference evidence="2" key="1">
    <citation type="submission" date="2020-09" db="EMBL/GenBank/DDBJ databases">
        <title>Pelobacter alkaliphilus sp. nov., a novel anaerobic arsenate-reducing bacterium from terrestrial mud volcano.</title>
        <authorList>
            <person name="Khomyakova M.A."/>
            <person name="Merkel A.Y."/>
            <person name="Slobodkin A.I."/>
        </authorList>
    </citation>
    <scope>NUCLEOTIDE SEQUENCE</scope>
    <source>
        <strain evidence="2">M08fum</strain>
    </source>
</reference>
<evidence type="ECO:0000259" key="1">
    <source>
        <dbReference type="Pfam" id="PF13817"/>
    </source>
</evidence>